<dbReference type="PROSITE" id="PS50887">
    <property type="entry name" value="GGDEF"/>
    <property type="match status" value="1"/>
</dbReference>
<dbReference type="STRING" id="671072.PL9214290220"/>
<dbReference type="Pfam" id="PF00990">
    <property type="entry name" value="GGDEF"/>
    <property type="match status" value="1"/>
</dbReference>
<dbReference type="PANTHER" id="PTHR45138:SF9">
    <property type="entry name" value="DIGUANYLATE CYCLASE DGCM-RELATED"/>
    <property type="match status" value="1"/>
</dbReference>
<dbReference type="InterPro" id="IPR043128">
    <property type="entry name" value="Rev_trsase/Diguanyl_cyclase"/>
</dbReference>
<evidence type="ECO:0000259" key="3">
    <source>
        <dbReference type="PROSITE" id="PS50887"/>
    </source>
</evidence>
<dbReference type="EMBL" id="CZDF01000132">
    <property type="protein sequence ID" value="CUR30630.1"/>
    <property type="molecule type" value="Genomic_DNA"/>
</dbReference>
<evidence type="ECO:0000313" key="5">
    <source>
        <dbReference type="Proteomes" id="UP000184315"/>
    </source>
</evidence>
<sequence>MLYKKKLFGLATILRPFLNWSYRLLGLPSLDELEAKLQVETIKNEQMKQQQNALYRVLSKIRASLDIDYVFRTTTKETCKLLGAERVAVYRFHEDWGGEFVSDFEFAESGWIDEEKLGKNTVWIDSYLQENQGGRYRENQTLVVADVLEAGLSQCHVDVLLQFGIRAYATAPIFTQHKLWGVLAAYQHSKPREWHDSEVEFLAQVATHLGFAVQQAELLAQTQQKAKDLEKTSEQQQILLSVISTIRESLDLDILFKTTAREVLKALNADRVGVFRFNPESNYCLGQFVSESVLPVYDSALAHPIYDRCFGEKYAMDYQKGRMQVLNNIYEANLKDCHLQLLEQFQIKAQIVAPLMNGQILWGLLCIHECDRYREWTNNELQFVEQLAAQFSIALSHSDLLAQTRSQAEKLSQTLQDLKTANLKLEKLARRDGLTGIANRRYFDIIFHRNWKAAQEKNHYLTLILFDVDYFKLFNDFYGHPIGDQCLINIARSVQKILRSTDLLARYGGEEFAIILPNTNPEQANRVADKIQSTVRNLMIPHANTLNGKSIVTISLGIASQIPNSHQLPQDLITEADQALYSAKKQGRDQWVSWVQPLTVIS</sequence>
<dbReference type="Pfam" id="PF01590">
    <property type="entry name" value="GAF"/>
    <property type="match status" value="2"/>
</dbReference>
<dbReference type="SMART" id="SM00267">
    <property type="entry name" value="GGDEF"/>
    <property type="match status" value="1"/>
</dbReference>
<keyword evidence="1" id="KW-0175">Coiled coil</keyword>
<organism evidence="4 5">
    <name type="scientific">Planktothrix tepida PCC 9214</name>
    <dbReference type="NCBI Taxonomy" id="671072"/>
    <lineage>
        <taxon>Bacteria</taxon>
        <taxon>Bacillati</taxon>
        <taxon>Cyanobacteriota</taxon>
        <taxon>Cyanophyceae</taxon>
        <taxon>Oscillatoriophycideae</taxon>
        <taxon>Oscillatoriales</taxon>
        <taxon>Microcoleaceae</taxon>
        <taxon>Planktothrix</taxon>
    </lineage>
</organism>
<dbReference type="RefSeq" id="WP_222425205.1">
    <property type="nucleotide sequence ID" value="NZ_LN889782.1"/>
</dbReference>
<feature type="coiled-coil region" evidence="1">
    <location>
        <begin position="401"/>
        <end position="431"/>
    </location>
</feature>
<keyword evidence="4" id="KW-0808">Transferase</keyword>
<dbReference type="PANTHER" id="PTHR45138">
    <property type="entry name" value="REGULATORY COMPONENTS OF SENSORY TRANSDUCTION SYSTEM"/>
    <property type="match status" value="1"/>
</dbReference>
<dbReference type="AlphaFoldDB" id="A0A1J1LEM1"/>
<dbReference type="Gene3D" id="3.30.70.270">
    <property type="match status" value="1"/>
</dbReference>
<dbReference type="InterPro" id="IPR029016">
    <property type="entry name" value="GAF-like_dom_sf"/>
</dbReference>
<dbReference type="InterPro" id="IPR000160">
    <property type="entry name" value="GGDEF_dom"/>
</dbReference>
<keyword evidence="5" id="KW-1185">Reference proteome</keyword>
<dbReference type="InterPro" id="IPR029787">
    <property type="entry name" value="Nucleotide_cyclase"/>
</dbReference>
<dbReference type="GO" id="GO:0043709">
    <property type="term" value="P:cell adhesion involved in single-species biofilm formation"/>
    <property type="evidence" value="ECO:0007669"/>
    <property type="project" value="TreeGrafter"/>
</dbReference>
<feature type="domain" description="Phytochrome chromophore attachment site" evidence="2">
    <location>
        <begin position="251"/>
        <end position="390"/>
    </location>
</feature>
<dbReference type="FunFam" id="3.30.70.270:FF:000001">
    <property type="entry name" value="Diguanylate cyclase domain protein"/>
    <property type="match status" value="1"/>
</dbReference>
<feature type="domain" description="GGDEF" evidence="3">
    <location>
        <begin position="459"/>
        <end position="596"/>
    </location>
</feature>
<reference evidence="5" key="1">
    <citation type="submission" date="2015-10" db="EMBL/GenBank/DDBJ databases">
        <authorList>
            <person name="Regsiter A."/>
            <person name="william w."/>
        </authorList>
    </citation>
    <scope>NUCLEOTIDE SEQUENCE [LARGE SCALE GENOMIC DNA]</scope>
</reference>
<dbReference type="GO" id="GO:0005886">
    <property type="term" value="C:plasma membrane"/>
    <property type="evidence" value="ECO:0007669"/>
    <property type="project" value="TreeGrafter"/>
</dbReference>
<dbReference type="PROSITE" id="PS50046">
    <property type="entry name" value="PHYTOCHROME_2"/>
    <property type="match status" value="2"/>
</dbReference>
<proteinExistence type="predicted"/>
<protein>
    <submittedName>
        <fullName evidence="4">Putative Diguanylate cyclase</fullName>
        <ecNumber evidence="4">2.7.7.65</ecNumber>
    </submittedName>
</protein>
<dbReference type="SUPFAM" id="SSF55073">
    <property type="entry name" value="Nucleotide cyclase"/>
    <property type="match status" value="1"/>
</dbReference>
<feature type="coiled-coil region" evidence="1">
    <location>
        <begin position="212"/>
        <end position="239"/>
    </location>
</feature>
<dbReference type="NCBIfam" id="TIGR00254">
    <property type="entry name" value="GGDEF"/>
    <property type="match status" value="1"/>
</dbReference>
<dbReference type="Gene3D" id="3.30.450.40">
    <property type="match status" value="2"/>
</dbReference>
<dbReference type="InterPro" id="IPR016132">
    <property type="entry name" value="Phyto_chromo_attachment"/>
</dbReference>
<dbReference type="Proteomes" id="UP000184315">
    <property type="component" value="Unassembled WGS sequence"/>
</dbReference>
<keyword evidence="4" id="KW-0548">Nucleotidyltransferase</keyword>
<dbReference type="SMART" id="SM00065">
    <property type="entry name" value="GAF"/>
    <property type="match status" value="2"/>
</dbReference>
<dbReference type="InterPro" id="IPR050469">
    <property type="entry name" value="Diguanylate_Cyclase"/>
</dbReference>
<dbReference type="GO" id="GO:1902201">
    <property type="term" value="P:negative regulation of bacterial-type flagellum-dependent cell motility"/>
    <property type="evidence" value="ECO:0007669"/>
    <property type="project" value="TreeGrafter"/>
</dbReference>
<dbReference type="InterPro" id="IPR003018">
    <property type="entry name" value="GAF"/>
</dbReference>
<dbReference type="SUPFAM" id="SSF55781">
    <property type="entry name" value="GAF domain-like"/>
    <property type="match status" value="2"/>
</dbReference>
<accession>A0A1J1LEM1</accession>
<dbReference type="GO" id="GO:0052621">
    <property type="term" value="F:diguanylate cyclase activity"/>
    <property type="evidence" value="ECO:0007669"/>
    <property type="project" value="UniProtKB-EC"/>
</dbReference>
<gene>
    <name evidence="4" type="ORF">PL9214290220</name>
</gene>
<evidence type="ECO:0000256" key="1">
    <source>
        <dbReference type="SAM" id="Coils"/>
    </source>
</evidence>
<dbReference type="CDD" id="cd01949">
    <property type="entry name" value="GGDEF"/>
    <property type="match status" value="1"/>
</dbReference>
<evidence type="ECO:0000259" key="2">
    <source>
        <dbReference type="PROSITE" id="PS50046"/>
    </source>
</evidence>
<feature type="domain" description="Phytochrome chromophore attachment site" evidence="2">
    <location>
        <begin position="66"/>
        <end position="208"/>
    </location>
</feature>
<dbReference type="EC" id="2.7.7.65" evidence="4"/>
<evidence type="ECO:0000313" key="4">
    <source>
        <dbReference type="EMBL" id="CUR30630.1"/>
    </source>
</evidence>
<name>A0A1J1LEM1_9CYAN</name>